<protein>
    <submittedName>
        <fullName evidence="1">Uncharacterized protein</fullName>
    </submittedName>
</protein>
<accession>A0A2V1DUL1</accession>
<dbReference type="Proteomes" id="UP000244855">
    <property type="component" value="Unassembled WGS sequence"/>
</dbReference>
<organism evidence="1 2">
    <name type="scientific">Periconia macrospinosa</name>
    <dbReference type="NCBI Taxonomy" id="97972"/>
    <lineage>
        <taxon>Eukaryota</taxon>
        <taxon>Fungi</taxon>
        <taxon>Dikarya</taxon>
        <taxon>Ascomycota</taxon>
        <taxon>Pezizomycotina</taxon>
        <taxon>Dothideomycetes</taxon>
        <taxon>Pleosporomycetidae</taxon>
        <taxon>Pleosporales</taxon>
        <taxon>Massarineae</taxon>
        <taxon>Periconiaceae</taxon>
        <taxon>Periconia</taxon>
    </lineage>
</organism>
<proteinExistence type="predicted"/>
<sequence>MSATEEDVPEATHICVSVLVGGWLRLLGLCAGRMGMVGVKAVLLYSCSRKVWEGGFRYTTAFVARVARLMGEVGIQSSKSYREH</sequence>
<evidence type="ECO:0000313" key="1">
    <source>
        <dbReference type="EMBL" id="PVI01907.1"/>
    </source>
</evidence>
<reference evidence="1 2" key="1">
    <citation type="journal article" date="2018" name="Sci. Rep.">
        <title>Comparative genomics provides insights into the lifestyle and reveals functional heterogeneity of dark septate endophytic fungi.</title>
        <authorList>
            <person name="Knapp D.G."/>
            <person name="Nemeth J.B."/>
            <person name="Barry K."/>
            <person name="Hainaut M."/>
            <person name="Henrissat B."/>
            <person name="Johnson J."/>
            <person name="Kuo A."/>
            <person name="Lim J.H.P."/>
            <person name="Lipzen A."/>
            <person name="Nolan M."/>
            <person name="Ohm R.A."/>
            <person name="Tamas L."/>
            <person name="Grigoriev I.V."/>
            <person name="Spatafora J.W."/>
            <person name="Nagy L.G."/>
            <person name="Kovacs G.M."/>
        </authorList>
    </citation>
    <scope>NUCLEOTIDE SEQUENCE [LARGE SCALE GENOMIC DNA]</scope>
    <source>
        <strain evidence="1 2">DSE2036</strain>
    </source>
</reference>
<dbReference type="AlphaFoldDB" id="A0A2V1DUL1"/>
<gene>
    <name evidence="1" type="ORF">DM02DRAFT_613334</name>
</gene>
<dbReference type="EMBL" id="KZ805350">
    <property type="protein sequence ID" value="PVI01907.1"/>
    <property type="molecule type" value="Genomic_DNA"/>
</dbReference>
<name>A0A2V1DUL1_9PLEO</name>
<evidence type="ECO:0000313" key="2">
    <source>
        <dbReference type="Proteomes" id="UP000244855"/>
    </source>
</evidence>
<keyword evidence="2" id="KW-1185">Reference proteome</keyword>